<dbReference type="Gene3D" id="3.90.226.10">
    <property type="entry name" value="2-enoyl-CoA Hydratase, Chain A, domain 1"/>
    <property type="match status" value="1"/>
</dbReference>
<dbReference type="NCBIfam" id="TIGR00225">
    <property type="entry name" value="prc"/>
    <property type="match status" value="1"/>
</dbReference>
<dbReference type="AlphaFoldDB" id="A0A644YGW6"/>
<dbReference type="SUPFAM" id="SSF50156">
    <property type="entry name" value="PDZ domain-like"/>
    <property type="match status" value="1"/>
</dbReference>
<dbReference type="Pfam" id="PF11818">
    <property type="entry name" value="DUF3340"/>
    <property type="match status" value="1"/>
</dbReference>
<reference evidence="6" key="1">
    <citation type="submission" date="2019-08" db="EMBL/GenBank/DDBJ databases">
        <authorList>
            <person name="Kucharzyk K."/>
            <person name="Murdoch R.W."/>
            <person name="Higgins S."/>
            <person name="Loffler F."/>
        </authorList>
    </citation>
    <scope>NUCLEOTIDE SEQUENCE</scope>
</reference>
<dbReference type="GO" id="GO:0007165">
    <property type="term" value="P:signal transduction"/>
    <property type="evidence" value="ECO:0007669"/>
    <property type="project" value="TreeGrafter"/>
</dbReference>
<evidence type="ECO:0000259" key="5">
    <source>
        <dbReference type="PROSITE" id="PS50106"/>
    </source>
</evidence>
<dbReference type="CDD" id="cd06782">
    <property type="entry name" value="cpPDZ_CPP-like"/>
    <property type="match status" value="1"/>
</dbReference>
<dbReference type="InterPro" id="IPR029045">
    <property type="entry name" value="ClpP/crotonase-like_dom_sf"/>
</dbReference>
<organism evidence="6">
    <name type="scientific">bioreactor metagenome</name>
    <dbReference type="NCBI Taxonomy" id="1076179"/>
    <lineage>
        <taxon>unclassified sequences</taxon>
        <taxon>metagenomes</taxon>
        <taxon>ecological metagenomes</taxon>
    </lineage>
</organism>
<dbReference type="GO" id="GO:0030288">
    <property type="term" value="C:outer membrane-bounded periplasmic space"/>
    <property type="evidence" value="ECO:0007669"/>
    <property type="project" value="TreeGrafter"/>
</dbReference>
<dbReference type="InterPro" id="IPR036034">
    <property type="entry name" value="PDZ_sf"/>
</dbReference>
<dbReference type="PANTHER" id="PTHR32060:SF22">
    <property type="entry name" value="CARBOXYL-TERMINAL-PROCESSING PEPTIDASE 3, CHLOROPLASTIC"/>
    <property type="match status" value="1"/>
</dbReference>
<evidence type="ECO:0000256" key="4">
    <source>
        <dbReference type="ARBA" id="ARBA00022825"/>
    </source>
</evidence>
<evidence type="ECO:0000256" key="2">
    <source>
        <dbReference type="ARBA" id="ARBA00022670"/>
    </source>
</evidence>
<dbReference type="InterPro" id="IPR004447">
    <property type="entry name" value="Peptidase_S41A"/>
</dbReference>
<dbReference type="PROSITE" id="PS50106">
    <property type="entry name" value="PDZ"/>
    <property type="match status" value="1"/>
</dbReference>
<proteinExistence type="inferred from homology"/>
<dbReference type="EMBL" id="VSSQ01004940">
    <property type="protein sequence ID" value="MPM27238.1"/>
    <property type="molecule type" value="Genomic_DNA"/>
</dbReference>
<dbReference type="GO" id="GO:0004252">
    <property type="term" value="F:serine-type endopeptidase activity"/>
    <property type="evidence" value="ECO:0007669"/>
    <property type="project" value="UniProtKB-EC"/>
</dbReference>
<evidence type="ECO:0000256" key="3">
    <source>
        <dbReference type="ARBA" id="ARBA00022801"/>
    </source>
</evidence>
<evidence type="ECO:0000313" key="6">
    <source>
        <dbReference type="EMBL" id="MPM27238.1"/>
    </source>
</evidence>
<name>A0A644YGW6_9ZZZZ</name>
<dbReference type="InterPro" id="IPR020992">
    <property type="entry name" value="Tail_Prtase_C"/>
</dbReference>
<gene>
    <name evidence="6" type="primary">prc_2</name>
    <name evidence="6" type="ORF">SDC9_73748</name>
</gene>
<dbReference type="GO" id="GO:0006508">
    <property type="term" value="P:proteolysis"/>
    <property type="evidence" value="ECO:0007669"/>
    <property type="project" value="UniProtKB-KW"/>
</dbReference>
<dbReference type="InterPro" id="IPR001478">
    <property type="entry name" value="PDZ"/>
</dbReference>
<dbReference type="Gene3D" id="2.30.42.10">
    <property type="match status" value="1"/>
</dbReference>
<accession>A0A644YGW6</accession>
<keyword evidence="2 6" id="KW-0645">Protease</keyword>
<keyword evidence="4" id="KW-0720">Serine protease</keyword>
<feature type="domain" description="PDZ" evidence="5">
    <location>
        <begin position="79"/>
        <end position="151"/>
    </location>
</feature>
<dbReference type="SMART" id="SM00228">
    <property type="entry name" value="PDZ"/>
    <property type="match status" value="1"/>
</dbReference>
<comment type="caution">
    <text evidence="6">The sequence shown here is derived from an EMBL/GenBank/DDBJ whole genome shotgun (WGS) entry which is preliminary data.</text>
</comment>
<evidence type="ECO:0000256" key="1">
    <source>
        <dbReference type="ARBA" id="ARBA00009179"/>
    </source>
</evidence>
<dbReference type="InterPro" id="IPR005151">
    <property type="entry name" value="Tail-specific_protease"/>
</dbReference>
<keyword evidence="3 6" id="KW-0378">Hydrolase</keyword>
<dbReference type="FunFam" id="3.90.226.10:FF:000090">
    <property type="entry name" value="Tail-specific protease"/>
    <property type="match status" value="1"/>
</dbReference>
<dbReference type="Pfam" id="PF00595">
    <property type="entry name" value="PDZ"/>
    <property type="match status" value="1"/>
</dbReference>
<comment type="similarity">
    <text evidence="1">Belongs to the peptidase S41A family.</text>
</comment>
<dbReference type="EC" id="3.4.21.102" evidence="6"/>
<dbReference type="PANTHER" id="PTHR32060">
    <property type="entry name" value="TAIL-SPECIFIC PROTEASE"/>
    <property type="match status" value="1"/>
</dbReference>
<dbReference type="Pfam" id="PF03572">
    <property type="entry name" value="Peptidase_S41"/>
    <property type="match status" value="1"/>
</dbReference>
<protein>
    <submittedName>
        <fullName evidence="6">Tail-specific protease</fullName>
        <ecNumber evidence="6">3.4.21.102</ecNumber>
    </submittedName>
</protein>
<dbReference type="CDD" id="cd07560">
    <property type="entry name" value="Peptidase_S41_CPP"/>
    <property type="match status" value="1"/>
</dbReference>
<dbReference type="SUPFAM" id="SSF52096">
    <property type="entry name" value="ClpP/crotonase"/>
    <property type="match status" value="1"/>
</dbReference>
<dbReference type="SMART" id="SM00245">
    <property type="entry name" value="TSPc"/>
    <property type="match status" value="1"/>
</dbReference>
<sequence length="538" mass="59231">MQKVMSEQSATDAEVAVEMKKRWNLKTPEEKVRTRLHDVYNLSAQVDKMDVLGIFLTAMAQVYGPHSRYSTPKQEEDFDIQFKLELSGIGATLTSEDGYTKVVELVPNGPAAKDGRLKPEDRIIAVAQEGGEPVDVIDMTVTNVVKLVRGTAGSKVTLTVLPADKGASALPEDITIVRGKVELTENAAKGKVESVTAPDGSTRRIGVVTLNNFYMDFDGAMKGVPDYRSCTRDIRKILDEFKRQKVDAVILDLRANSGGSLMEAISLSGLFIKEGPIVQMMDANRRLEVQYDPDADIAYAGPLVVLTSKFSASSAEILAGAIKDYHRGILMGDSRTYGKGTVLGVMNLTKMLGWANRKFEAGTVTYETAVFYRINGESNQQRGIPADIVLPSFTEEMEVGEMFNPNHLPWDKAAPVARPEKPLAADVGYAEITPDVVNTLKNHSKERFTTQPELKKLREEIQRFKAMRDRKAVSLNESRRLKEYYDEKAAADRADALLDAVDGQAGAKNDDLLLHEALTVTAEYASILEGKNRSYAGK</sequence>